<keyword evidence="3" id="KW-1185">Reference proteome</keyword>
<dbReference type="Gene3D" id="3.20.20.370">
    <property type="entry name" value="Glycoside hydrolase/deacetylase"/>
    <property type="match status" value="1"/>
</dbReference>
<dbReference type="GO" id="GO:0005975">
    <property type="term" value="P:carbohydrate metabolic process"/>
    <property type="evidence" value="ECO:0007669"/>
    <property type="project" value="InterPro"/>
</dbReference>
<dbReference type="InterPro" id="IPR005501">
    <property type="entry name" value="LamB/YcsF/PxpA-like"/>
</dbReference>
<evidence type="ECO:0000313" key="2">
    <source>
        <dbReference type="EMBL" id="MBE7702076.1"/>
    </source>
</evidence>
<name>A0A9D5UDM6_9CELL</name>
<dbReference type="HAMAP" id="MF_00691">
    <property type="entry name" value="PxpA"/>
    <property type="match status" value="1"/>
</dbReference>
<keyword evidence="1" id="KW-0547">Nucleotide-binding</keyword>
<protein>
    <recommendedName>
        <fullName evidence="1">5-oxoprolinase subunit A</fullName>
        <shortName evidence="1">5-OPase subunit A</shortName>
        <ecNumber evidence="1">3.5.2.9</ecNumber>
    </recommendedName>
    <alternativeName>
        <fullName evidence="1">5-oxoprolinase (ATP-hydrolyzing) subunit A</fullName>
    </alternativeName>
</protein>
<comment type="subunit">
    <text evidence="1">Forms a complex composed of PxpA, PxpB and PxpC.</text>
</comment>
<dbReference type="AlphaFoldDB" id="A0A9D5UDM6"/>
<comment type="similarity">
    <text evidence="1">Belongs to the LamB/PxpA family.</text>
</comment>
<comment type="caution">
    <text evidence="2">The sequence shown here is derived from an EMBL/GenBank/DDBJ whole genome shotgun (WGS) entry which is preliminary data.</text>
</comment>
<organism evidence="2 3">
    <name type="scientific">Oerskovia douganii</name>
    <dbReference type="NCBI Taxonomy" id="2762210"/>
    <lineage>
        <taxon>Bacteria</taxon>
        <taxon>Bacillati</taxon>
        <taxon>Actinomycetota</taxon>
        <taxon>Actinomycetes</taxon>
        <taxon>Micrococcales</taxon>
        <taxon>Cellulomonadaceae</taxon>
        <taxon>Oerskovia</taxon>
    </lineage>
</organism>
<accession>A0A9D5UDM6</accession>
<dbReference type="CDD" id="cd10787">
    <property type="entry name" value="LamB_YcsF_like"/>
    <property type="match status" value="1"/>
</dbReference>
<dbReference type="PANTHER" id="PTHR30292">
    <property type="entry name" value="UNCHARACTERIZED PROTEIN YBGL-RELATED"/>
    <property type="match status" value="1"/>
</dbReference>
<dbReference type="RefSeq" id="WP_193721288.1">
    <property type="nucleotide sequence ID" value="NZ_JACSPN010000032.1"/>
</dbReference>
<evidence type="ECO:0000256" key="1">
    <source>
        <dbReference type="HAMAP-Rule" id="MF_00691"/>
    </source>
</evidence>
<dbReference type="EC" id="3.5.2.9" evidence="1"/>
<comment type="catalytic activity">
    <reaction evidence="1">
        <text>5-oxo-L-proline + ATP + 2 H2O = L-glutamate + ADP + phosphate + H(+)</text>
        <dbReference type="Rhea" id="RHEA:10348"/>
        <dbReference type="ChEBI" id="CHEBI:15377"/>
        <dbReference type="ChEBI" id="CHEBI:15378"/>
        <dbReference type="ChEBI" id="CHEBI:29985"/>
        <dbReference type="ChEBI" id="CHEBI:30616"/>
        <dbReference type="ChEBI" id="CHEBI:43474"/>
        <dbReference type="ChEBI" id="CHEBI:58402"/>
        <dbReference type="ChEBI" id="CHEBI:456216"/>
        <dbReference type="EC" id="3.5.2.9"/>
    </reaction>
</comment>
<dbReference type="Pfam" id="PF03746">
    <property type="entry name" value="LamB_YcsF"/>
    <property type="match status" value="1"/>
</dbReference>
<keyword evidence="1" id="KW-0378">Hydrolase</keyword>
<proteinExistence type="inferred from homology"/>
<reference evidence="2 3" key="1">
    <citation type="submission" date="2020-08" db="EMBL/GenBank/DDBJ databases">
        <title>A Genomic Blueprint of the Chicken Gut Microbiome.</title>
        <authorList>
            <person name="Gilroy R."/>
            <person name="Ravi A."/>
            <person name="Getino M."/>
            <person name="Pursley I."/>
            <person name="Horton D.L."/>
            <person name="Alikhan N.-F."/>
            <person name="Baker D."/>
            <person name="Gharbi K."/>
            <person name="Hall N."/>
            <person name="Watson M."/>
            <person name="Adriaenssens E.M."/>
            <person name="Foster-Nyarko E."/>
            <person name="Jarju S."/>
            <person name="Secka A."/>
            <person name="Antonio M."/>
            <person name="Oren A."/>
            <person name="Chaudhuri R."/>
            <person name="La Ragione R.M."/>
            <person name="Hildebrand F."/>
            <person name="Pallen M.J."/>
        </authorList>
    </citation>
    <scope>NUCLEOTIDE SEQUENCE [LARGE SCALE GENOMIC DNA]</scope>
    <source>
        <strain evidence="2 3">Sa1BUA8</strain>
    </source>
</reference>
<dbReference type="GO" id="GO:0017168">
    <property type="term" value="F:5-oxoprolinase (ATP-hydrolyzing) activity"/>
    <property type="evidence" value="ECO:0007669"/>
    <property type="project" value="UniProtKB-UniRule"/>
</dbReference>
<comment type="function">
    <text evidence="1">Catalyzes the cleavage of 5-oxoproline to form L-glutamate coupled to the hydrolysis of ATP to ADP and inorganic phosphate.</text>
</comment>
<dbReference type="NCBIfam" id="NF003814">
    <property type="entry name" value="PRK05406.1-3"/>
    <property type="match status" value="1"/>
</dbReference>
<sequence>MAHLPAPGRRIDLNADLGEGFGPWALADDDALLDLVTSANVACGFHAGDPSIMRGVTRGAVERGVSIGAHVAYRDLAGFGRRFVAVAPAELTADVVYQIGALDAFARLAGDRVRYVKPHGALYNAIVRHEEQAAAVVDAVAAYDPTLPVVGMPGSAVLRRAREAGLPVVREVFADRGYAPDGSLVPRGTPGAVLHDPVEVAERALRLVAEGIVVAADGSEVTVEADSVCVHSDTPGAVALLTAVRRTLEASGVVVQAIGR</sequence>
<dbReference type="GO" id="GO:0005524">
    <property type="term" value="F:ATP binding"/>
    <property type="evidence" value="ECO:0007669"/>
    <property type="project" value="UniProtKB-UniRule"/>
</dbReference>
<evidence type="ECO:0000313" key="3">
    <source>
        <dbReference type="Proteomes" id="UP000822993"/>
    </source>
</evidence>
<dbReference type="InterPro" id="IPR011330">
    <property type="entry name" value="Glyco_hydro/deAcase_b/a-brl"/>
</dbReference>
<dbReference type="SUPFAM" id="SSF88713">
    <property type="entry name" value="Glycoside hydrolase/deacetylase"/>
    <property type="match status" value="1"/>
</dbReference>
<keyword evidence="1" id="KW-0067">ATP-binding</keyword>
<dbReference type="Proteomes" id="UP000822993">
    <property type="component" value="Unassembled WGS sequence"/>
</dbReference>
<dbReference type="EMBL" id="JACSPN010000032">
    <property type="protein sequence ID" value="MBE7702076.1"/>
    <property type="molecule type" value="Genomic_DNA"/>
</dbReference>
<gene>
    <name evidence="1" type="primary">pxpA</name>
    <name evidence="2" type="ORF">H9623_17435</name>
</gene>
<dbReference type="NCBIfam" id="NF003816">
    <property type="entry name" value="PRK05406.1-5"/>
    <property type="match status" value="1"/>
</dbReference>
<dbReference type="PANTHER" id="PTHR30292:SF0">
    <property type="entry name" value="5-OXOPROLINASE SUBUNIT A"/>
    <property type="match status" value="1"/>
</dbReference>